<evidence type="ECO:0000259" key="3">
    <source>
        <dbReference type="Pfam" id="PF02668"/>
    </source>
</evidence>
<sequence>MSLTISQLKPFGLDIFSGEGSPLQQVLSGSELCELVKKYHLVVFRKSKLENINTMIDYAKSMGNLLEWEFGTVMEMQEHVNPKNYLFTNGHVPFHWDGAFHKVPRYLLFYCVQAPLPGCGGETIFTNTQNIYASASREERHEWESLALTYHTEKLAHYGGCISVPLVDYHPDDGQKILRFAEPVPDTMLNPVHVSVNQLDAAESSRFIEEMSRRCHLDSNCYTHQWCEDDFLIADNYTLLHARRPYIKEAPRHLRRIQVV</sequence>
<dbReference type="PANTHER" id="PTHR10696">
    <property type="entry name" value="GAMMA-BUTYROBETAINE HYDROXYLASE-RELATED"/>
    <property type="match status" value="1"/>
</dbReference>
<reference evidence="4 5" key="1">
    <citation type="submission" date="2019-08" db="EMBL/GenBank/DDBJ databases">
        <authorList>
            <person name="Guy L."/>
        </authorList>
    </citation>
    <scope>NUCLEOTIDE SEQUENCE [LARGE SCALE GENOMIC DNA]</scope>
    <source>
        <strain evidence="4 5">SGT-108</strain>
    </source>
</reference>
<dbReference type="KEGG" id="asip:AQUSIP_24820"/>
<dbReference type="SUPFAM" id="SSF51197">
    <property type="entry name" value="Clavaminate synthase-like"/>
    <property type="match status" value="1"/>
</dbReference>
<name>A0A5E4PKT6_9COXI</name>
<evidence type="ECO:0000313" key="4">
    <source>
        <dbReference type="EMBL" id="VVC77155.1"/>
    </source>
</evidence>
<dbReference type="EMBL" id="LR699120">
    <property type="protein sequence ID" value="VVC77155.1"/>
    <property type="molecule type" value="Genomic_DNA"/>
</dbReference>
<feature type="domain" description="TauD/TfdA-like" evidence="3">
    <location>
        <begin position="16"/>
        <end position="257"/>
    </location>
</feature>
<organism evidence="4 5">
    <name type="scientific">Aquicella siphonis</name>
    <dbReference type="NCBI Taxonomy" id="254247"/>
    <lineage>
        <taxon>Bacteria</taxon>
        <taxon>Pseudomonadati</taxon>
        <taxon>Pseudomonadota</taxon>
        <taxon>Gammaproteobacteria</taxon>
        <taxon>Legionellales</taxon>
        <taxon>Coxiellaceae</taxon>
        <taxon>Aquicella</taxon>
    </lineage>
</organism>
<dbReference type="Pfam" id="PF02668">
    <property type="entry name" value="TauD"/>
    <property type="match status" value="1"/>
</dbReference>
<accession>A0A5E4PKT6</accession>
<evidence type="ECO:0000256" key="2">
    <source>
        <dbReference type="ARBA" id="ARBA00023002"/>
    </source>
</evidence>
<dbReference type="RefSeq" id="WP_148340548.1">
    <property type="nucleotide sequence ID" value="NZ_LR699120.1"/>
</dbReference>
<dbReference type="Gene3D" id="3.60.130.10">
    <property type="entry name" value="Clavaminate synthase-like"/>
    <property type="match status" value="1"/>
</dbReference>
<dbReference type="AlphaFoldDB" id="A0A5E4PKT6"/>
<evidence type="ECO:0000313" key="5">
    <source>
        <dbReference type="Proteomes" id="UP000324194"/>
    </source>
</evidence>
<dbReference type="InterPro" id="IPR042098">
    <property type="entry name" value="TauD-like_sf"/>
</dbReference>
<dbReference type="PANTHER" id="PTHR10696:SF53">
    <property type="entry name" value="TYROSINE ISONITRILE DESATURASE"/>
    <property type="match status" value="1"/>
</dbReference>
<dbReference type="Proteomes" id="UP000324194">
    <property type="component" value="Chromosome 2"/>
</dbReference>
<keyword evidence="2" id="KW-0560">Oxidoreductase</keyword>
<dbReference type="GO" id="GO:0016706">
    <property type="term" value="F:2-oxoglutarate-dependent dioxygenase activity"/>
    <property type="evidence" value="ECO:0007669"/>
    <property type="project" value="UniProtKB-ARBA"/>
</dbReference>
<keyword evidence="5" id="KW-1185">Reference proteome</keyword>
<comment type="cofactor">
    <cofactor evidence="1">
        <name>Fe(2+)</name>
        <dbReference type="ChEBI" id="CHEBI:29033"/>
    </cofactor>
</comment>
<protein>
    <submittedName>
        <fullName evidence="4">(S)-phenoxypropionate/alpha-ketoglutarate-dioxygenase</fullName>
    </submittedName>
</protein>
<dbReference type="InterPro" id="IPR050411">
    <property type="entry name" value="AlphaKG_dependent_hydroxylases"/>
</dbReference>
<gene>
    <name evidence="4" type="primary">sdpA</name>
    <name evidence="4" type="ORF">AQUSIP_24820</name>
</gene>
<proteinExistence type="predicted"/>
<dbReference type="InterPro" id="IPR003819">
    <property type="entry name" value="TauD/TfdA-like"/>
</dbReference>
<evidence type="ECO:0000256" key="1">
    <source>
        <dbReference type="ARBA" id="ARBA00001954"/>
    </source>
</evidence>
<keyword evidence="4" id="KW-0223">Dioxygenase</keyword>
<dbReference type="OrthoDB" id="581608at2"/>